<reference evidence="3" key="1">
    <citation type="submission" date="2016-06" db="EMBL/GenBank/DDBJ databases">
        <authorList>
            <person name="Varghese N."/>
        </authorList>
    </citation>
    <scope>NUCLEOTIDE SEQUENCE [LARGE SCALE GENOMIC DNA]</scope>
    <source>
        <strain evidence="3">DSM 45344</strain>
    </source>
</reference>
<evidence type="ECO:0000313" key="2">
    <source>
        <dbReference type="EMBL" id="SBV25500.1"/>
    </source>
</evidence>
<dbReference type="EMBL" id="LT598496">
    <property type="protein sequence ID" value="SBV25500.1"/>
    <property type="molecule type" value="Genomic_DNA"/>
</dbReference>
<feature type="transmembrane region" description="Helical" evidence="1">
    <location>
        <begin position="62"/>
        <end position="90"/>
    </location>
</feature>
<accession>A0A1C3MYT8</accession>
<protein>
    <submittedName>
        <fullName evidence="2">DoxX protein</fullName>
    </submittedName>
</protein>
<dbReference type="AlphaFoldDB" id="A0A1C3MYT8"/>
<dbReference type="STRING" id="307121.GA0070620_0976"/>
<keyword evidence="1" id="KW-0812">Transmembrane</keyword>
<keyword evidence="1" id="KW-1133">Transmembrane helix</keyword>
<evidence type="ECO:0000313" key="3">
    <source>
        <dbReference type="Proteomes" id="UP000199393"/>
    </source>
</evidence>
<dbReference type="OrthoDB" id="3267263at2"/>
<keyword evidence="3" id="KW-1185">Reference proteome</keyword>
<dbReference type="Proteomes" id="UP000199393">
    <property type="component" value="Chromosome I"/>
</dbReference>
<organism evidence="2 3">
    <name type="scientific">Micromonospora krabiensis</name>
    <dbReference type="NCBI Taxonomy" id="307121"/>
    <lineage>
        <taxon>Bacteria</taxon>
        <taxon>Bacillati</taxon>
        <taxon>Actinomycetota</taxon>
        <taxon>Actinomycetes</taxon>
        <taxon>Micromonosporales</taxon>
        <taxon>Micromonosporaceae</taxon>
        <taxon>Micromonospora</taxon>
    </lineage>
</organism>
<name>A0A1C3MYT8_9ACTN</name>
<proteinExistence type="predicted"/>
<evidence type="ECO:0000256" key="1">
    <source>
        <dbReference type="SAM" id="Phobius"/>
    </source>
</evidence>
<sequence length="139" mass="14823">MKAVHLPLRLAVGAFFLNSGLTKRTLEGEAAEGLHGMATGAIPQLRRFEPKQFAKLLSYSEVALGAALVVPFIPSALVGLGLTAFGAGLMQLYLKTPGLREPNSLRPSQAGIAIAKDSWLVGAGLTLVLDDLTHRKHRR</sequence>
<keyword evidence="1" id="KW-0472">Membrane</keyword>
<gene>
    <name evidence="2" type="ORF">GA0070620_0976</name>
</gene>